<keyword evidence="10" id="KW-1185">Reference proteome</keyword>
<dbReference type="InterPro" id="IPR011032">
    <property type="entry name" value="GroES-like_sf"/>
</dbReference>
<dbReference type="STRING" id="1344416.A0A139AIX0"/>
<proteinExistence type="inferred from homology"/>
<dbReference type="InterPro" id="IPR002328">
    <property type="entry name" value="ADH_Zn_CS"/>
</dbReference>
<dbReference type="GO" id="GO:0008270">
    <property type="term" value="F:zinc ion binding"/>
    <property type="evidence" value="ECO:0007669"/>
    <property type="project" value="InterPro"/>
</dbReference>
<dbReference type="Gene3D" id="3.90.180.10">
    <property type="entry name" value="Medium-chain alcohol dehydrogenases, catalytic domain"/>
    <property type="match status" value="2"/>
</dbReference>
<organism evidence="9 10">
    <name type="scientific">Gonapodya prolifera (strain JEL478)</name>
    <name type="common">Monoblepharis prolifera</name>
    <dbReference type="NCBI Taxonomy" id="1344416"/>
    <lineage>
        <taxon>Eukaryota</taxon>
        <taxon>Fungi</taxon>
        <taxon>Fungi incertae sedis</taxon>
        <taxon>Chytridiomycota</taxon>
        <taxon>Chytridiomycota incertae sedis</taxon>
        <taxon>Monoblepharidomycetes</taxon>
        <taxon>Monoblepharidales</taxon>
        <taxon>Gonapodyaceae</taxon>
        <taxon>Gonapodya</taxon>
    </lineage>
</organism>
<evidence type="ECO:0000256" key="5">
    <source>
        <dbReference type="ARBA" id="ARBA00023002"/>
    </source>
</evidence>
<evidence type="ECO:0000259" key="8">
    <source>
        <dbReference type="Pfam" id="PF08240"/>
    </source>
</evidence>
<dbReference type="InterPro" id="IPR013154">
    <property type="entry name" value="ADH-like_N"/>
</dbReference>
<dbReference type="SUPFAM" id="SSF50129">
    <property type="entry name" value="GroES-like"/>
    <property type="match status" value="1"/>
</dbReference>
<dbReference type="Gene3D" id="3.40.50.720">
    <property type="entry name" value="NAD(P)-binding Rossmann-like Domain"/>
    <property type="match status" value="1"/>
</dbReference>
<dbReference type="EMBL" id="KQ965752">
    <property type="protein sequence ID" value="KXS16403.1"/>
    <property type="molecule type" value="Genomic_DNA"/>
</dbReference>
<dbReference type="Pfam" id="PF08240">
    <property type="entry name" value="ADH_N"/>
    <property type="match status" value="1"/>
</dbReference>
<name>A0A139AIX0_GONPJ</name>
<feature type="domain" description="Alcohol dehydrogenase-like N-terminal" evidence="8">
    <location>
        <begin position="44"/>
        <end position="109"/>
    </location>
</feature>
<evidence type="ECO:0000313" key="10">
    <source>
        <dbReference type="Proteomes" id="UP000070544"/>
    </source>
</evidence>
<dbReference type="Pfam" id="PF00107">
    <property type="entry name" value="ADH_zinc_N"/>
    <property type="match status" value="1"/>
</dbReference>
<evidence type="ECO:0000256" key="3">
    <source>
        <dbReference type="ARBA" id="ARBA00022723"/>
    </source>
</evidence>
<dbReference type="InterPro" id="IPR036291">
    <property type="entry name" value="NAD(P)-bd_dom_sf"/>
</dbReference>
<protein>
    <submittedName>
        <fullName evidence="9">GroES-like protein</fullName>
    </submittedName>
</protein>
<keyword evidence="5" id="KW-0560">Oxidoreductase</keyword>
<keyword evidence="4 6" id="KW-0862">Zinc</keyword>
<comment type="cofactor">
    <cofactor evidence="1 6">
        <name>Zn(2+)</name>
        <dbReference type="ChEBI" id="CHEBI:29105"/>
    </cofactor>
</comment>
<dbReference type="SUPFAM" id="SSF51735">
    <property type="entry name" value="NAD(P)-binding Rossmann-fold domains"/>
    <property type="match status" value="1"/>
</dbReference>
<dbReference type="OrthoDB" id="1560166at2759"/>
<dbReference type="PANTHER" id="PTHR42940">
    <property type="entry name" value="ALCOHOL DEHYDROGENASE 1-RELATED"/>
    <property type="match status" value="1"/>
</dbReference>
<evidence type="ECO:0000256" key="6">
    <source>
        <dbReference type="RuleBase" id="RU361277"/>
    </source>
</evidence>
<feature type="domain" description="Alcohol dehydrogenase-like C-terminal" evidence="7">
    <location>
        <begin position="124"/>
        <end position="247"/>
    </location>
</feature>
<dbReference type="GO" id="GO:0005737">
    <property type="term" value="C:cytoplasm"/>
    <property type="evidence" value="ECO:0007669"/>
    <property type="project" value="TreeGrafter"/>
</dbReference>
<evidence type="ECO:0000313" key="9">
    <source>
        <dbReference type="EMBL" id="KXS16403.1"/>
    </source>
</evidence>
<dbReference type="GO" id="GO:0004022">
    <property type="term" value="F:alcohol dehydrogenase (NAD+) activity"/>
    <property type="evidence" value="ECO:0007669"/>
    <property type="project" value="TreeGrafter"/>
</dbReference>
<dbReference type="PROSITE" id="PS00059">
    <property type="entry name" value="ADH_ZINC"/>
    <property type="match status" value="1"/>
</dbReference>
<gene>
    <name evidence="9" type="ORF">M427DRAFT_134049</name>
</gene>
<comment type="similarity">
    <text evidence="2 6">Belongs to the zinc-containing alcohol dehydrogenase family.</text>
</comment>
<evidence type="ECO:0000259" key="7">
    <source>
        <dbReference type="Pfam" id="PF00107"/>
    </source>
</evidence>
<evidence type="ECO:0000256" key="4">
    <source>
        <dbReference type="ARBA" id="ARBA00022833"/>
    </source>
</evidence>
<evidence type="ECO:0000256" key="1">
    <source>
        <dbReference type="ARBA" id="ARBA00001947"/>
    </source>
</evidence>
<dbReference type="OMA" id="MHVEQGA"/>
<dbReference type="PANTHER" id="PTHR42940:SF7">
    <property type="entry name" value="ALCOHOL DEHYDROGENASE-LIKE N-TERMINAL DOMAIN-CONTAINING PROTEIN"/>
    <property type="match status" value="1"/>
</dbReference>
<keyword evidence="3 6" id="KW-0479">Metal-binding</keyword>
<accession>A0A139AIX0</accession>
<dbReference type="AlphaFoldDB" id="A0A139AIX0"/>
<dbReference type="Proteomes" id="UP000070544">
    <property type="component" value="Unassembled WGS sequence"/>
</dbReference>
<dbReference type="InterPro" id="IPR013149">
    <property type="entry name" value="ADH-like_C"/>
</dbReference>
<evidence type="ECO:0000256" key="2">
    <source>
        <dbReference type="ARBA" id="ARBA00008072"/>
    </source>
</evidence>
<reference evidence="9 10" key="1">
    <citation type="journal article" date="2015" name="Genome Biol. Evol.">
        <title>Phylogenomic analyses indicate that early fungi evolved digesting cell walls of algal ancestors of land plants.</title>
        <authorList>
            <person name="Chang Y."/>
            <person name="Wang S."/>
            <person name="Sekimoto S."/>
            <person name="Aerts A.L."/>
            <person name="Choi C."/>
            <person name="Clum A."/>
            <person name="LaButti K.M."/>
            <person name="Lindquist E.A."/>
            <person name="Yee Ngan C."/>
            <person name="Ohm R.A."/>
            <person name="Salamov A.A."/>
            <person name="Grigoriev I.V."/>
            <person name="Spatafora J.W."/>
            <person name="Berbee M.L."/>
        </authorList>
    </citation>
    <scope>NUCLEOTIDE SEQUENCE [LARGE SCALE GENOMIC DNA]</scope>
    <source>
        <strain evidence="9 10">JEL478</strain>
    </source>
</reference>
<sequence length="270" mass="28782">MSPVAAPTLPSTYKCSVITEPGKPAVIEMRPLNPNPPEKHALIKVKEYPRVPGHEIVGKIVALGPNIAPKLEIGQIVGVGYSKVTGIHIDGGHAEYVTAPDTSVAVLPDDIDPAKTAPTCAAVLGHLGIQFAAKARYRTAAISGSSAKRDLTLKVGAHDYIDSFKQDPVVGLKKLGGAKVIVVMAPDHELIRQLVPGLGWRGTVLVVAMVLGESKIDTMTLLNNWGKMSEHTWAGGSARDWEDTVKFAQLTGVETMANKVRFRAGITFDD</sequence>